<keyword evidence="3" id="KW-1185">Reference proteome</keyword>
<dbReference type="InterPro" id="IPR039523">
    <property type="entry name" value="RimK-rel_E_lig_ATP-grasp"/>
</dbReference>
<gene>
    <name evidence="2" type="ORF">ABE957_15285</name>
</gene>
<proteinExistence type="predicted"/>
<evidence type="ECO:0000259" key="1">
    <source>
        <dbReference type="Pfam" id="PF14397"/>
    </source>
</evidence>
<dbReference type="EMBL" id="JBEGCI010000015">
    <property type="protein sequence ID" value="MEQ6890036.1"/>
    <property type="molecule type" value="Genomic_DNA"/>
</dbReference>
<evidence type="ECO:0000313" key="3">
    <source>
        <dbReference type="Proteomes" id="UP001472978"/>
    </source>
</evidence>
<protein>
    <submittedName>
        <fullName evidence="2">Sugar-transfer associated ATP-grasp domain-containing protein</fullName>
    </submittedName>
</protein>
<accession>A0ABV1N9G7</accession>
<sequence length="336" mass="38049">MTLTLACRTAYLGYYLRRMNWPLLRRFMRHTRDTDHVGMARQSVVMVSDSLRYNISPLEWYQFGFAKLNPNEKATWAGTGTMYEFQKRVNPRDAREVLSDKRRFHAAYQEFFRHGLWSIEALQADPVLVERLLADHQRLVFKDASGNCGSSVKIHRTDELSAAHLVTWMKQQGLNIVESLVDQHSELQALSPSGVNTVRIFTLIDEAGNYHVLGCRLRISVNSHVDNLAAGNLAAPIDEATGRVNGPGIYSDITRAPEAVHPVTGIPIEGFQVPYWSETLSMIRKASLKHPHNRSIGWDVVITPQGPGLIEGNHDWCKLVWQLPVRRGLKAMLEVT</sequence>
<organism evidence="2 3">
    <name type="scientific">Halomonas pelophila</name>
    <dbReference type="NCBI Taxonomy" id="3151122"/>
    <lineage>
        <taxon>Bacteria</taxon>
        <taxon>Pseudomonadati</taxon>
        <taxon>Pseudomonadota</taxon>
        <taxon>Gammaproteobacteria</taxon>
        <taxon>Oceanospirillales</taxon>
        <taxon>Halomonadaceae</taxon>
        <taxon>Halomonas</taxon>
    </lineage>
</organism>
<dbReference type="RefSeq" id="WP_349759528.1">
    <property type="nucleotide sequence ID" value="NZ_JBEGCI010000015.1"/>
</dbReference>
<dbReference type="Pfam" id="PF14397">
    <property type="entry name" value="ATPgrasp_ST"/>
    <property type="match status" value="1"/>
</dbReference>
<comment type="caution">
    <text evidence="2">The sequence shown here is derived from an EMBL/GenBank/DDBJ whole genome shotgun (WGS) entry which is preliminary data.</text>
</comment>
<reference evidence="2 3" key="1">
    <citation type="submission" date="2024-05" db="EMBL/GenBank/DDBJ databases">
        <title>Halomonas sp. CS7 16S ribosomal RNA gene Genome sequencing and assembly.</title>
        <authorList>
            <person name="Yook S."/>
        </authorList>
    </citation>
    <scope>NUCLEOTIDE SEQUENCE [LARGE SCALE GENOMIC DNA]</scope>
    <source>
        <strain evidence="2 3">CS7</strain>
    </source>
</reference>
<evidence type="ECO:0000313" key="2">
    <source>
        <dbReference type="EMBL" id="MEQ6890036.1"/>
    </source>
</evidence>
<feature type="domain" description="Alpha-L-glutamate ligase-related protein ATP-grasp" evidence="1">
    <location>
        <begin position="164"/>
        <end position="334"/>
    </location>
</feature>
<dbReference type="Proteomes" id="UP001472978">
    <property type="component" value="Unassembled WGS sequence"/>
</dbReference>
<name>A0ABV1N9G7_9GAMM</name>